<dbReference type="GeneID" id="38113874"/>
<dbReference type="RefSeq" id="XP_026606386.1">
    <property type="nucleotide sequence ID" value="XM_026745520.1"/>
</dbReference>
<dbReference type="Pfam" id="PF23046">
    <property type="entry name" value="tSH3-B_UBE2O"/>
    <property type="match status" value="1"/>
</dbReference>
<evidence type="ECO:0000313" key="5">
    <source>
        <dbReference type="EMBL" id="RDW86862.1"/>
    </source>
</evidence>
<dbReference type="CDD" id="cd23837">
    <property type="entry name" value="UBCc_UBE2O"/>
    <property type="match status" value="1"/>
</dbReference>
<protein>
    <recommendedName>
        <fullName evidence="4">UBC core domain-containing protein</fullName>
    </recommendedName>
</protein>
<evidence type="ECO:0000259" key="4">
    <source>
        <dbReference type="PROSITE" id="PS50127"/>
    </source>
</evidence>
<feature type="region of interest" description="Disordered" evidence="3">
    <location>
        <begin position="733"/>
        <end position="753"/>
    </location>
</feature>
<dbReference type="PROSITE" id="PS50127">
    <property type="entry name" value="UBC_2"/>
    <property type="match status" value="1"/>
</dbReference>
<dbReference type="PANTHER" id="PTHR46116">
    <property type="entry name" value="(E3-INDEPENDENT) E2 UBIQUITIN-CONJUGATING ENZYME"/>
    <property type="match status" value="1"/>
</dbReference>
<dbReference type="SMART" id="SM00212">
    <property type="entry name" value="UBCc"/>
    <property type="match status" value="1"/>
</dbReference>
<dbReference type="Proteomes" id="UP000256690">
    <property type="component" value="Unassembled WGS sequence"/>
</dbReference>
<keyword evidence="1" id="KW-0808">Transferase</keyword>
<dbReference type="PANTHER" id="PTHR46116:SF15">
    <property type="entry name" value="(E3-INDEPENDENT) E2 UBIQUITIN-CONJUGATING ENZYME"/>
    <property type="match status" value="1"/>
</dbReference>
<dbReference type="InterPro" id="IPR016135">
    <property type="entry name" value="UBQ-conjugating_enzyme/RWD"/>
</dbReference>
<proteinExistence type="predicted"/>
<dbReference type="InterPro" id="IPR000608">
    <property type="entry name" value="UBC"/>
</dbReference>
<dbReference type="EMBL" id="PVWQ01000003">
    <property type="protein sequence ID" value="RDW86862.1"/>
    <property type="molecule type" value="Genomic_DNA"/>
</dbReference>
<gene>
    <name evidence="5" type="ORF">DSM5745_03504</name>
</gene>
<dbReference type="STRING" id="1810919.A0A3D8SKT7"/>
<organism evidence="5 6">
    <name type="scientific">Aspergillus mulundensis</name>
    <dbReference type="NCBI Taxonomy" id="1810919"/>
    <lineage>
        <taxon>Eukaryota</taxon>
        <taxon>Fungi</taxon>
        <taxon>Dikarya</taxon>
        <taxon>Ascomycota</taxon>
        <taxon>Pezizomycotina</taxon>
        <taxon>Eurotiomycetes</taxon>
        <taxon>Eurotiomycetidae</taxon>
        <taxon>Eurotiales</taxon>
        <taxon>Aspergillaceae</taxon>
        <taxon>Aspergillus</taxon>
        <taxon>Aspergillus subgen. Nidulantes</taxon>
    </lineage>
</organism>
<dbReference type="OrthoDB" id="47801at2759"/>
<evidence type="ECO:0000256" key="1">
    <source>
        <dbReference type="ARBA" id="ARBA00022679"/>
    </source>
</evidence>
<dbReference type="InterPro" id="IPR057735">
    <property type="entry name" value="UBE2O-like_tSH3-B"/>
</dbReference>
<evidence type="ECO:0000256" key="3">
    <source>
        <dbReference type="SAM" id="MobiDB-lite"/>
    </source>
</evidence>
<evidence type="ECO:0000313" key="6">
    <source>
        <dbReference type="Proteomes" id="UP000256690"/>
    </source>
</evidence>
<dbReference type="FunFam" id="3.10.110.10:FF:000094">
    <property type="entry name" value="Probable ubiquitin-conjugating enzyme E2 23"/>
    <property type="match status" value="1"/>
</dbReference>
<keyword evidence="2" id="KW-0833">Ubl conjugation pathway</keyword>
<dbReference type="AlphaFoldDB" id="A0A3D8SKT7"/>
<dbReference type="Gene3D" id="3.10.110.10">
    <property type="entry name" value="Ubiquitin Conjugating Enzyme"/>
    <property type="match status" value="1"/>
</dbReference>
<dbReference type="SUPFAM" id="SSF54495">
    <property type="entry name" value="UBC-like"/>
    <property type="match status" value="1"/>
</dbReference>
<sequence length="1048" mass="115696">MDSASVSSTQTEARVKFFCGDVCYLRAKPSLIGHVLRSPHDHQEPELLAGLFSDDHIDASEEDIDAFMATSTPPEGHVFVLFMQSSKGGSLFHEDDLELVDRVHGLGEIVKRHSSANDAKSGTVIGTTAKCTLEPIIYRPRDPITGDYLPVRFTEKPYEGFESSSTSEETGPALLYDVPQSELRKDEEFLEGDHIVYRQKLGLIQEVEHDVVLLLSDSKVVSPLDPYALEVPISDAGSALSKSGVKKRDLGNGQYEWTSETDFTYPGESVFIERSNLSKADRPPGIEGSVVQGYVLETPARSVHIHWECSNVFADGPEDHDPTNESLRVASLRGNAIICDFTQSASQDSLVGRSESVLGIGQRVRFRDPALAEVKYPGFCRVPAEQSFGHDLNIFQIVSIRTEVIVRWQDGSCTTEPGTALQPSDAGLDELYPGDLVALKDSVSIVDSGHRPKRTMPHIRHGRMNETLHIQQLGIVQTVDSRERTASVRWYQDTDVELIHGGKSLDPGSSLGRLGDAVTNVSVYELATFPAFEKDLGELAIVVPTSVSKSVVSSATHDMPEMAASLRMGSVTPDPFSDLSAYLQSIKSAVISSDWFKHTTTTRAPSLRRRYSIHKDDAAPSNDFFGMIVAKDFSGNATVRFPSANGCRDVQVSFERILVAFEPHGPLPGNAPANLLGSFENDDSFASNLSSDWITEDEGDALYNQFIPNQERELKVGVIESGMVTTVSEIRLESSSTPDEGETVIDSTGSTGSSLPPILRFPLPSSSPPGFAVLEDLPPADHHFINKDRSDPSTQRMKRIRKEFEILQTSLPPGIFVRSWESRMDLVRILFIGAESTPYEHATYVIDMHFHSEFPVSPPSAHFHFWATGQGSINPNLSEDGRICLSLLNTWPTQDLDERWSPRSTILQILVSIMGLVLVKNPFYNEAGYESLAAEGSRCIEASQYTEKVFLMTRRFILRALEHPVSGLEDVLAWNYVPGSTRPRLLGKAIQRARQMIEHHDCPSEQIDQDPAASAFCSRLSLGGVVMLQKHLSALERLERDLIERMGP</sequence>
<evidence type="ECO:0000256" key="2">
    <source>
        <dbReference type="ARBA" id="ARBA00022786"/>
    </source>
</evidence>
<reference evidence="5 6" key="1">
    <citation type="journal article" date="2018" name="IMA Fungus">
        <title>IMA Genome-F 9: Draft genome sequence of Annulohypoxylon stygium, Aspergillus mulundensis, Berkeleyomyces basicola (syn. Thielaviopsis basicola), Ceratocystis smalleyi, two Cercospora beticola strains, Coleophoma cylindrospora, Fusarium fracticaudum, Phialophora cf. hyalina, and Morchella septimelata.</title>
        <authorList>
            <person name="Wingfield B.D."/>
            <person name="Bills G.F."/>
            <person name="Dong Y."/>
            <person name="Huang W."/>
            <person name="Nel W.J."/>
            <person name="Swalarsk-Parry B.S."/>
            <person name="Vaghefi N."/>
            <person name="Wilken P.M."/>
            <person name="An Z."/>
            <person name="de Beer Z.W."/>
            <person name="De Vos L."/>
            <person name="Chen L."/>
            <person name="Duong T.A."/>
            <person name="Gao Y."/>
            <person name="Hammerbacher A."/>
            <person name="Kikkert J.R."/>
            <person name="Li Y."/>
            <person name="Li H."/>
            <person name="Li K."/>
            <person name="Li Q."/>
            <person name="Liu X."/>
            <person name="Ma X."/>
            <person name="Naidoo K."/>
            <person name="Pethybridge S.J."/>
            <person name="Sun J."/>
            <person name="Steenkamp E.T."/>
            <person name="van der Nest M.A."/>
            <person name="van Wyk S."/>
            <person name="Wingfield M.J."/>
            <person name="Xiong C."/>
            <person name="Yue Q."/>
            <person name="Zhang X."/>
        </authorList>
    </citation>
    <scope>NUCLEOTIDE SEQUENCE [LARGE SCALE GENOMIC DNA]</scope>
    <source>
        <strain evidence="5 6">DSM 5745</strain>
    </source>
</reference>
<dbReference type="Pfam" id="PF00179">
    <property type="entry name" value="UQ_con"/>
    <property type="match status" value="1"/>
</dbReference>
<dbReference type="GO" id="GO:0061631">
    <property type="term" value="F:ubiquitin conjugating enzyme activity"/>
    <property type="evidence" value="ECO:0007669"/>
    <property type="project" value="TreeGrafter"/>
</dbReference>
<keyword evidence="6" id="KW-1185">Reference proteome</keyword>
<name>A0A3D8SKT7_9EURO</name>
<feature type="domain" description="UBC core" evidence="4">
    <location>
        <begin position="795"/>
        <end position="958"/>
    </location>
</feature>
<comment type="caution">
    <text evidence="5">The sequence shown here is derived from an EMBL/GenBank/DDBJ whole genome shotgun (WGS) entry which is preliminary data.</text>
</comment>
<dbReference type="Pfam" id="PF23043">
    <property type="entry name" value="SH3-B_UBE2O"/>
    <property type="match status" value="1"/>
</dbReference>
<dbReference type="InterPro" id="IPR057733">
    <property type="entry name" value="UBE2O-like_SH3-B"/>
</dbReference>
<accession>A0A3D8SKT7</accession>